<reference evidence="2" key="1">
    <citation type="journal article" date="2014" name="Front. Microbiol.">
        <title>High frequency of phylogenetically diverse reductive dehalogenase-homologous genes in deep subseafloor sedimentary metagenomes.</title>
        <authorList>
            <person name="Kawai M."/>
            <person name="Futagami T."/>
            <person name="Toyoda A."/>
            <person name="Takaki Y."/>
            <person name="Nishi S."/>
            <person name="Hori S."/>
            <person name="Arai W."/>
            <person name="Tsubouchi T."/>
            <person name="Morono Y."/>
            <person name="Uchiyama I."/>
            <person name="Ito T."/>
            <person name="Fujiyama A."/>
            <person name="Inagaki F."/>
            <person name="Takami H."/>
        </authorList>
    </citation>
    <scope>NUCLEOTIDE SEQUENCE</scope>
    <source>
        <strain evidence="2">Expedition CK06-06</strain>
    </source>
</reference>
<feature type="region of interest" description="Disordered" evidence="1">
    <location>
        <begin position="1"/>
        <end position="25"/>
    </location>
</feature>
<gene>
    <name evidence="2" type="ORF">S06H3_12796</name>
</gene>
<protein>
    <submittedName>
        <fullName evidence="2">Uncharacterized protein</fullName>
    </submittedName>
</protein>
<accession>X1MV05</accession>
<evidence type="ECO:0000256" key="1">
    <source>
        <dbReference type="SAM" id="MobiDB-lite"/>
    </source>
</evidence>
<evidence type="ECO:0000313" key="2">
    <source>
        <dbReference type="EMBL" id="GAI10214.1"/>
    </source>
</evidence>
<organism evidence="2">
    <name type="scientific">marine sediment metagenome</name>
    <dbReference type="NCBI Taxonomy" id="412755"/>
    <lineage>
        <taxon>unclassified sequences</taxon>
        <taxon>metagenomes</taxon>
        <taxon>ecological metagenomes</taxon>
    </lineage>
</organism>
<proteinExistence type="predicted"/>
<dbReference type="EMBL" id="BARV01006249">
    <property type="protein sequence ID" value="GAI10214.1"/>
    <property type="molecule type" value="Genomic_DNA"/>
</dbReference>
<dbReference type="AlphaFoldDB" id="X1MV05"/>
<sequence length="62" mass="6916">MEAFLGEAGNMMGGKSITEFPADPEGQEDFEGFFSALNRVLAREDIIEITHEMQIGWVNIPQ</sequence>
<comment type="caution">
    <text evidence="2">The sequence shown here is derived from an EMBL/GenBank/DDBJ whole genome shotgun (WGS) entry which is preliminary data.</text>
</comment>
<name>X1MV05_9ZZZZ</name>